<dbReference type="EMBL" id="BQNB010016874">
    <property type="protein sequence ID" value="GJT56761.1"/>
    <property type="molecule type" value="Genomic_DNA"/>
</dbReference>
<reference evidence="1" key="2">
    <citation type="submission" date="2022-01" db="EMBL/GenBank/DDBJ databases">
        <authorList>
            <person name="Yamashiro T."/>
            <person name="Shiraishi A."/>
            <person name="Satake H."/>
            <person name="Nakayama K."/>
        </authorList>
    </citation>
    <scope>NUCLEOTIDE SEQUENCE</scope>
</reference>
<evidence type="ECO:0000313" key="2">
    <source>
        <dbReference type="Proteomes" id="UP001151760"/>
    </source>
</evidence>
<protein>
    <submittedName>
        <fullName evidence="1">Uncharacterized protein</fullName>
    </submittedName>
</protein>
<evidence type="ECO:0000313" key="1">
    <source>
        <dbReference type="EMBL" id="GJT56761.1"/>
    </source>
</evidence>
<comment type="caution">
    <text evidence="1">The sequence shown here is derived from an EMBL/GenBank/DDBJ whole genome shotgun (WGS) entry which is preliminary data.</text>
</comment>
<gene>
    <name evidence="1" type="ORF">Tco_0991815</name>
</gene>
<dbReference type="Proteomes" id="UP001151760">
    <property type="component" value="Unassembled WGS sequence"/>
</dbReference>
<organism evidence="1 2">
    <name type="scientific">Tanacetum coccineum</name>
    <dbReference type="NCBI Taxonomy" id="301880"/>
    <lineage>
        <taxon>Eukaryota</taxon>
        <taxon>Viridiplantae</taxon>
        <taxon>Streptophyta</taxon>
        <taxon>Embryophyta</taxon>
        <taxon>Tracheophyta</taxon>
        <taxon>Spermatophyta</taxon>
        <taxon>Magnoliopsida</taxon>
        <taxon>eudicotyledons</taxon>
        <taxon>Gunneridae</taxon>
        <taxon>Pentapetalae</taxon>
        <taxon>asterids</taxon>
        <taxon>campanulids</taxon>
        <taxon>Asterales</taxon>
        <taxon>Asteraceae</taxon>
        <taxon>Asteroideae</taxon>
        <taxon>Anthemideae</taxon>
        <taxon>Anthemidinae</taxon>
        <taxon>Tanacetum</taxon>
    </lineage>
</organism>
<proteinExistence type="predicted"/>
<sequence>MVSAAKDPLTFDELMATLIDFSKYAMNRLKIDNLTQAHLVGLVYELLKGTCTGNIDLEYNMEECFKALTNKLDWNNLEGDQFLKSSDPEKKYTTSITKTKAARYEIVGIKDMVPTLWSATKVWYNKDAEKGIKHWGEKRQLWYRSQINKFSKHNVYSTQKILSVVGVSVKKLHGYGHLEEIVVRRVDRQLYKFKEGDFIDLHLNDIKDMLLLAVQHKLFELDGSDIVDFIVALHMFTRILIIKRRVEDLQLGVKSYQKKLNITKPQKTFRGIEVKELYTPSFDPPGAVYEDLNKQKRVMRADKLYKFSDGTLKTVHDKLHHKILNLRFGYNKEMNRRKWSVVDRRRLEVMVELIDKHMRERQIIRNLERLVGAWELEMAYRLMTRTHQNWRDLSREIPLDRIEVLRALNVVEFTHRIVGHQLRMQDDLDISEKEMTDKYCAKRNEMKKLEAELWNLKVKGMRCLLRHDSRSVMCVKTKTMQKLLKWQQTLMDKKISTFAENVKLENRGKL</sequence>
<accession>A0ABQ5F0A8</accession>
<keyword evidence="2" id="KW-1185">Reference proteome</keyword>
<reference evidence="1" key="1">
    <citation type="journal article" date="2022" name="Int. J. Mol. Sci.">
        <title>Draft Genome of Tanacetum Coccineum: Genomic Comparison of Closely Related Tanacetum-Family Plants.</title>
        <authorList>
            <person name="Yamashiro T."/>
            <person name="Shiraishi A."/>
            <person name="Nakayama K."/>
            <person name="Satake H."/>
        </authorList>
    </citation>
    <scope>NUCLEOTIDE SEQUENCE</scope>
</reference>
<name>A0ABQ5F0A8_9ASTR</name>